<evidence type="ECO:0000256" key="1">
    <source>
        <dbReference type="SAM" id="MobiDB-lite"/>
    </source>
</evidence>
<feature type="region of interest" description="Disordered" evidence="1">
    <location>
        <begin position="1375"/>
        <end position="1498"/>
    </location>
</feature>
<dbReference type="Proteomes" id="UP000051783">
    <property type="component" value="Unassembled WGS sequence"/>
</dbReference>
<dbReference type="InterPro" id="IPR011889">
    <property type="entry name" value="Liste_lipo_26"/>
</dbReference>
<accession>A0A0R2MP66</accession>
<dbReference type="RefSeq" id="WP_237757305.1">
    <property type="nucleotide sequence ID" value="NZ_JQCL01000029.1"/>
</dbReference>
<feature type="compositionally biased region" description="Polar residues" evidence="1">
    <location>
        <begin position="95"/>
        <end position="127"/>
    </location>
</feature>
<evidence type="ECO:0000313" key="5">
    <source>
        <dbReference type="Proteomes" id="UP000051783"/>
    </source>
</evidence>
<feature type="compositionally biased region" description="Pro residues" evidence="1">
    <location>
        <begin position="1391"/>
        <end position="1403"/>
    </location>
</feature>
<dbReference type="InterPro" id="IPR005046">
    <property type="entry name" value="DUF285"/>
</dbReference>
<dbReference type="InterPro" id="IPR032675">
    <property type="entry name" value="LRR_dom_sf"/>
</dbReference>
<feature type="transmembrane region" description="Helical" evidence="2">
    <location>
        <begin position="1519"/>
        <end position="1537"/>
    </location>
</feature>
<protein>
    <recommendedName>
        <fullName evidence="3">Ig-like domain-containing protein</fullName>
    </recommendedName>
</protein>
<comment type="caution">
    <text evidence="4">The sequence shown here is derived from an EMBL/GenBank/DDBJ whole genome shotgun (WGS) entry which is preliminary data.</text>
</comment>
<feature type="domain" description="Ig-like" evidence="3">
    <location>
        <begin position="1304"/>
        <end position="1357"/>
    </location>
</feature>
<feature type="region of interest" description="Disordered" evidence="1">
    <location>
        <begin position="86"/>
        <end position="132"/>
    </location>
</feature>
<evidence type="ECO:0000256" key="2">
    <source>
        <dbReference type="SAM" id="Phobius"/>
    </source>
</evidence>
<feature type="domain" description="Ig-like" evidence="3">
    <location>
        <begin position="1143"/>
        <end position="1212"/>
    </location>
</feature>
<dbReference type="Pfam" id="PF03382">
    <property type="entry name" value="DUF285"/>
    <property type="match status" value="4"/>
</dbReference>
<dbReference type="Gene3D" id="2.60.40.10">
    <property type="entry name" value="Immunoglobulins"/>
    <property type="match status" value="5"/>
</dbReference>
<keyword evidence="2" id="KW-1133">Transmembrane helix</keyword>
<feature type="compositionally biased region" description="Polar residues" evidence="1">
    <location>
        <begin position="1479"/>
        <end position="1489"/>
    </location>
</feature>
<dbReference type="SUPFAM" id="SSF52058">
    <property type="entry name" value="L domain-like"/>
    <property type="match status" value="1"/>
</dbReference>
<dbReference type="STRING" id="942150.IV64_GL001854"/>
<dbReference type="InterPro" id="IPR022038">
    <property type="entry name" value="Ig-like_bact"/>
</dbReference>
<organism evidence="4 5">
    <name type="scientific">Lactiplantibacillus xiangfangensis</name>
    <dbReference type="NCBI Taxonomy" id="942150"/>
    <lineage>
        <taxon>Bacteria</taxon>
        <taxon>Bacillati</taxon>
        <taxon>Bacillota</taxon>
        <taxon>Bacilli</taxon>
        <taxon>Lactobacillales</taxon>
        <taxon>Lactobacillaceae</taxon>
        <taxon>Lactiplantibacillus</taxon>
    </lineage>
</organism>
<keyword evidence="5" id="KW-1185">Reference proteome</keyword>
<keyword evidence="2" id="KW-0472">Membrane</keyword>
<dbReference type="Pfam" id="PF07523">
    <property type="entry name" value="Big_3"/>
    <property type="match status" value="4"/>
</dbReference>
<dbReference type="EMBL" id="JQCL01000029">
    <property type="protein sequence ID" value="KRO14018.1"/>
    <property type="molecule type" value="Genomic_DNA"/>
</dbReference>
<sequence>MVKNGQLTEVHVGKVTGRFWLMAGAALLTWQINNQVVQADTVAPTAHVTASVNTKVTTGPTSEGSSAAQSTISVASSSAAASHKSQASAARAVSQPASETGTPASSVVNESQAGSEAKSEQSQTGALSQVGSSQAVSEASSAVKDSSAARPVIVKSMARVKTVSQAQLASYRLRMVAPVAPVAAVNDHTSGTLGTSKWSVDTVNKILTIGPGTLADTGVTADADGKVTDWKGLDWNNYQVDGSKPQLTLQLNGPVVVGEDASYLFSGLRFNGNILADGTNLDTSNTTNMTGMFSKASIWASNEDNDKVTFNLATSEVKTMAHMFDGVRLHNEVFTFSKLDMDNVTDLTGMFENAGGETIDLSGLDTSNVVSMAHMFDNCSGATAIDVSSFNTSNVTDMSYMFNQCSLLKTLDLSNFDTSNVTSMASMFHTMSDLTSLNISKLDTRSVTDMSDMFHNDHTPIDLASFNTKKVTNMSGMFRGTYFTEPIKHFEKITTDNVTNMSNMFYFSDLSAMDLSGFNTKNVKDMSGMFSRADNFSTSDIANFDTSNVTNMASMFENVNPNALKAKDYFTTIDLSHFDTSHVKDMSKMFANNKHLTTVNFANDNSKFDTSQVTNMLGMFSEDGALTELDVSSFNTKNVVDMSYMFSNDTQLERLDLSHFDTKNVVDMSYMFSNDTQLERLDLSHFDTKNVVDMSYMFNNDIKLGRLDLRNFETPNLKSVYEMFLGDGALKYLNLANFDTRNIVNKVHGSNGFGLRTFRWFNISSILSDPQDNMVNPQVLVLGANTRLKMDWPMNEVSDVMVLDPSTPGIADITLADIAKGFGYKSVDDMKADLFAAGLQSANTITGLWVNADTGERLTAPALMARYGNDQAVAGTWTWQTIVGKDVTMIAHPNAEWKPADNFDQAVDDDNQALGLDKMTVTLRDATSNAIVNNIDPTKAGRYTVTYSYPGSDNVIRTSGPVALTILANQDNIQVDNIVLELNDTFQAMAHLQGVTNADGSAVDFSNVTTSNTVDSSIPGNYTVTYLFTDLFGDTVQKTVTVVVNGLTLKQDNLNVSTDDHWDPQTNVAATVDDTGKTVAPEEMTVTMTDDAGHVVSNLKRPGQYQVSYSFSDGHGTHSQRAIVTVVAGVNHAGLQLKSDHITIYEHDEWSPLDNVSALTDSDGEPVLAENWAQLLQIDGQVNTAKAGDYPVTYRFVDLFGQTHTATTLVTVKASQAGLTVKKDTVKVYAGTTWEATDNLANVTDIDGSAVDPSQVIINSNVDSTKPGHYLVTYRFTDRQSKLHTATTAVTVLENQAALTLKNEDVQLTVGDAWNATDNVLQATDIDGTAVDAGKLQIDNPVLLNQPGTYLVTYQFTDQLGTVHTAQTRVVLKAKQQPGDGGDDNNGQKPNPEPTPEPNPEPVPEPEPDPEPAPEPKPDPVPNPEPTPENPGQQPKPTTPANPGQQPTSVKPENRPSAEHAKQNPTQRPTGDTVKVKASYQTSPTQLQHQAIKPVQPAQAAVKAGASLPQTDEQNNHRSIAGVLLLALASVGFPWFFKRQK</sequence>
<reference evidence="4 5" key="1">
    <citation type="journal article" date="2015" name="Genome Announc.">
        <title>Expanding the biotechnology potential of lactobacilli through comparative genomics of 213 strains and associated genera.</title>
        <authorList>
            <person name="Sun Z."/>
            <person name="Harris H.M."/>
            <person name="McCann A."/>
            <person name="Guo C."/>
            <person name="Argimon S."/>
            <person name="Zhang W."/>
            <person name="Yang X."/>
            <person name="Jeffery I.B."/>
            <person name="Cooney J.C."/>
            <person name="Kagawa T.F."/>
            <person name="Liu W."/>
            <person name="Song Y."/>
            <person name="Salvetti E."/>
            <person name="Wrobel A."/>
            <person name="Rasinkangas P."/>
            <person name="Parkhill J."/>
            <person name="Rea M.C."/>
            <person name="O'Sullivan O."/>
            <person name="Ritari J."/>
            <person name="Douillard F.P."/>
            <person name="Paul Ross R."/>
            <person name="Yang R."/>
            <person name="Briner A.E."/>
            <person name="Felis G.E."/>
            <person name="de Vos W.M."/>
            <person name="Barrangou R."/>
            <person name="Klaenhammer T.R."/>
            <person name="Caufield P.W."/>
            <person name="Cui Y."/>
            <person name="Zhang H."/>
            <person name="O'Toole P.W."/>
        </authorList>
    </citation>
    <scope>NUCLEOTIDE SEQUENCE [LARGE SCALE GENOMIC DNA]</scope>
    <source>
        <strain evidence="4 5">LMG 26013</strain>
    </source>
</reference>
<feature type="compositionally biased region" description="Basic and acidic residues" evidence="1">
    <location>
        <begin position="1452"/>
        <end position="1462"/>
    </location>
</feature>
<dbReference type="Gene3D" id="3.80.10.10">
    <property type="entry name" value="Ribonuclease Inhibitor"/>
    <property type="match status" value="2"/>
</dbReference>
<dbReference type="NCBIfam" id="TIGR02167">
    <property type="entry name" value="Liste_lipo_26"/>
    <property type="match status" value="9"/>
</dbReference>
<gene>
    <name evidence="4" type="ORF">IV64_GL001854</name>
</gene>
<feature type="domain" description="Ig-like" evidence="3">
    <location>
        <begin position="1228"/>
        <end position="1292"/>
    </location>
</feature>
<name>A0A0R2MP66_9LACO</name>
<feature type="compositionally biased region" description="Pro residues" evidence="1">
    <location>
        <begin position="1413"/>
        <end position="1429"/>
    </location>
</feature>
<dbReference type="PATRIC" id="fig|942150.3.peg.1928"/>
<evidence type="ECO:0000259" key="3">
    <source>
        <dbReference type="Pfam" id="PF07523"/>
    </source>
</evidence>
<dbReference type="InterPro" id="IPR013783">
    <property type="entry name" value="Ig-like_fold"/>
</dbReference>
<feature type="compositionally biased region" description="Polar residues" evidence="1">
    <location>
        <begin position="1432"/>
        <end position="1451"/>
    </location>
</feature>
<keyword evidence="2" id="KW-0812">Transmembrane</keyword>
<proteinExistence type="predicted"/>
<evidence type="ECO:0000313" key="4">
    <source>
        <dbReference type="EMBL" id="KRO14018.1"/>
    </source>
</evidence>
<feature type="domain" description="Ig-like" evidence="3">
    <location>
        <begin position="896"/>
        <end position="952"/>
    </location>
</feature>